<keyword evidence="9" id="KW-1185">Reference proteome</keyword>
<dbReference type="Proteomes" id="UP000062260">
    <property type="component" value="Chromosome"/>
</dbReference>
<dbReference type="EMBL" id="CP014163">
    <property type="protein sequence ID" value="AMB99318.1"/>
    <property type="molecule type" value="Genomic_DNA"/>
</dbReference>
<dbReference type="GO" id="GO:0055085">
    <property type="term" value="P:transmembrane transport"/>
    <property type="evidence" value="ECO:0007669"/>
    <property type="project" value="InterPro"/>
</dbReference>
<evidence type="ECO:0000256" key="4">
    <source>
        <dbReference type="ARBA" id="ARBA00022475"/>
    </source>
</evidence>
<keyword evidence="3" id="KW-0813">Transport</keyword>
<comment type="subcellular location">
    <subcellularLocation>
        <location evidence="1">Cell membrane</location>
        <topology evidence="1">Multi-pass membrane protein</topology>
    </subcellularLocation>
</comment>
<evidence type="ECO:0000256" key="7">
    <source>
        <dbReference type="ARBA" id="ARBA00023136"/>
    </source>
</evidence>
<proteinExistence type="inferred from homology"/>
<dbReference type="KEGG" id="auh:AWM75_04560"/>
<evidence type="ECO:0000256" key="2">
    <source>
        <dbReference type="ARBA" id="ARBA00010145"/>
    </source>
</evidence>
<keyword evidence="5" id="KW-0812">Transmembrane</keyword>
<dbReference type="RefSeq" id="WP_067978816.1">
    <property type="nucleotide sequence ID" value="NZ_CP014163.1"/>
</dbReference>
<name>A0A0X8FL38_9LACT</name>
<dbReference type="PANTHER" id="PTHR36838">
    <property type="entry name" value="AUXIN EFFLUX CARRIER FAMILY PROTEIN"/>
    <property type="match status" value="1"/>
</dbReference>
<evidence type="ECO:0000313" key="9">
    <source>
        <dbReference type="Proteomes" id="UP000062260"/>
    </source>
</evidence>
<dbReference type="Pfam" id="PF03547">
    <property type="entry name" value="Mem_trans"/>
    <property type="match status" value="1"/>
</dbReference>
<dbReference type="PANTHER" id="PTHR36838:SF1">
    <property type="entry name" value="SLR1864 PROTEIN"/>
    <property type="match status" value="1"/>
</dbReference>
<comment type="similarity">
    <text evidence="2">Belongs to the auxin efflux carrier (TC 2.A.69) family.</text>
</comment>
<reference evidence="9" key="2">
    <citation type="submission" date="2016-01" db="EMBL/GenBank/DDBJ databases">
        <title>Six Aerococcus type strain genome sequencing and assembly using PacBio and Illumina Hiseq.</title>
        <authorList>
            <person name="Carkaci D."/>
            <person name="Dargis R."/>
            <person name="Nielsen X.C."/>
            <person name="Skovgaard O."/>
            <person name="Fuursted K."/>
            <person name="Christensen J.J."/>
        </authorList>
    </citation>
    <scope>NUCLEOTIDE SEQUENCE [LARGE SCALE GENOMIC DNA]</scope>
    <source>
        <strain evidence="9">CCUG42038B</strain>
    </source>
</reference>
<dbReference type="Gene3D" id="1.20.1530.20">
    <property type="match status" value="1"/>
</dbReference>
<keyword evidence="4" id="KW-1003">Cell membrane</keyword>
<keyword evidence="6" id="KW-1133">Transmembrane helix</keyword>
<dbReference type="InterPro" id="IPR004776">
    <property type="entry name" value="Mem_transp_PIN-like"/>
</dbReference>
<evidence type="ECO:0000256" key="6">
    <source>
        <dbReference type="ARBA" id="ARBA00022989"/>
    </source>
</evidence>
<gene>
    <name evidence="8" type="ORF">AWM75_04560</name>
</gene>
<evidence type="ECO:0000256" key="5">
    <source>
        <dbReference type="ARBA" id="ARBA00022692"/>
    </source>
</evidence>
<keyword evidence="7" id="KW-0472">Membrane</keyword>
<accession>A0A0X8FL38</accession>
<dbReference type="GO" id="GO:0005886">
    <property type="term" value="C:plasma membrane"/>
    <property type="evidence" value="ECO:0007669"/>
    <property type="project" value="UniProtKB-SubCell"/>
</dbReference>
<evidence type="ECO:0000256" key="3">
    <source>
        <dbReference type="ARBA" id="ARBA00022448"/>
    </source>
</evidence>
<protein>
    <submittedName>
        <fullName evidence="8">Uncharacterized protein</fullName>
    </submittedName>
</protein>
<organism evidence="8 9">
    <name type="scientific">Aerococcus urinaehominis</name>
    <dbReference type="NCBI Taxonomy" id="128944"/>
    <lineage>
        <taxon>Bacteria</taxon>
        <taxon>Bacillati</taxon>
        <taxon>Bacillota</taxon>
        <taxon>Bacilli</taxon>
        <taxon>Lactobacillales</taxon>
        <taxon>Aerococcaceae</taxon>
        <taxon>Aerococcus</taxon>
    </lineage>
</organism>
<sequence>MAQFLQMFTIQMSSLIYLLLGIFAYRRQIITDKNRSAFIQFILNILMPIMVFYSFRKVNLEILKNGFIAIVAATIIYSLTYLIGRFIFRNYPDRQRKILEYALLVNNAGLGGQPLSGLMYGDVGLILAAMYLVPHRIFMWTLGIVILEGDDRQSSGDWVGKALRNPAIIAVAVGIIWGLLEIPLPEFIDRSFASLSAIVQPLAMIIIGSIIATVKLEKLFEKGVLVYTAWRLFLISGLVILVCRLLSLPTNLTGVLTIMTAMPAGTTTALLASQYNLDETIASKIVLVTTLLSIITVPFMMIFI</sequence>
<reference evidence="8 9" key="1">
    <citation type="journal article" date="2016" name="Genome Announc.">
        <title>Complete Genome Sequences of Aerococcus christensenii CCUG 28831T, Aerococcus sanguinicola CCUG 43001T, Aerococcus urinae CCUG 36881T, Aerococcus urinaeequi CCUG 28094T, Aerococcus urinaehominis CCUG 42038 BT, and Aerococcus viridans CCUG 4311T.</title>
        <authorList>
            <person name="Carkaci D."/>
            <person name="Dargis R."/>
            <person name="Nielsen X.C."/>
            <person name="Skovgaard O."/>
            <person name="Fuursted K."/>
            <person name="Christensen J.J."/>
        </authorList>
    </citation>
    <scope>NUCLEOTIDE SEQUENCE [LARGE SCALE GENOMIC DNA]</scope>
    <source>
        <strain evidence="8 9">CCUG42038B</strain>
    </source>
</reference>
<dbReference type="AlphaFoldDB" id="A0A0X8FL38"/>
<dbReference type="InterPro" id="IPR038770">
    <property type="entry name" value="Na+/solute_symporter_sf"/>
</dbReference>
<evidence type="ECO:0000313" key="8">
    <source>
        <dbReference type="EMBL" id="AMB99318.1"/>
    </source>
</evidence>
<evidence type="ECO:0000256" key="1">
    <source>
        <dbReference type="ARBA" id="ARBA00004651"/>
    </source>
</evidence>
<dbReference type="OrthoDB" id="9798064at2"/>